<organism evidence="2 3">
    <name type="scientific">Parerythrobacter lacustris</name>
    <dbReference type="NCBI Taxonomy" id="2969984"/>
    <lineage>
        <taxon>Bacteria</taxon>
        <taxon>Pseudomonadati</taxon>
        <taxon>Pseudomonadota</taxon>
        <taxon>Alphaproteobacteria</taxon>
        <taxon>Sphingomonadales</taxon>
        <taxon>Erythrobacteraceae</taxon>
        <taxon>Parerythrobacter</taxon>
    </lineage>
</organism>
<feature type="region of interest" description="Disordered" evidence="1">
    <location>
        <begin position="104"/>
        <end position="126"/>
    </location>
</feature>
<dbReference type="EMBL" id="JANKHH010000001">
    <property type="protein sequence ID" value="MCR2832688.1"/>
    <property type="molecule type" value="Genomic_DNA"/>
</dbReference>
<evidence type="ECO:0000256" key="1">
    <source>
        <dbReference type="SAM" id="MobiDB-lite"/>
    </source>
</evidence>
<gene>
    <name evidence="2" type="ORF">NSO95_01900</name>
</gene>
<reference evidence="2 3" key="1">
    <citation type="submission" date="2022-08" db="EMBL/GenBank/DDBJ databases">
        <title>Polyphasic taxonomy analysis of Qipengyuania sp.RS5-5.</title>
        <authorList>
            <person name="Xamxidin M."/>
            <person name="Wu M."/>
        </authorList>
    </citation>
    <scope>NUCLEOTIDE SEQUENCE [LARGE SCALE GENOMIC DNA]</scope>
    <source>
        <strain evidence="2 3">RS5-5</strain>
    </source>
</reference>
<protein>
    <submittedName>
        <fullName evidence="2">Uncharacterized protein</fullName>
    </submittedName>
</protein>
<evidence type="ECO:0000313" key="2">
    <source>
        <dbReference type="EMBL" id="MCR2832688.1"/>
    </source>
</evidence>
<dbReference type="Proteomes" id="UP001206067">
    <property type="component" value="Unassembled WGS sequence"/>
</dbReference>
<name>A0ABT1XM08_9SPHN</name>
<accession>A0ABT1XM08</accession>
<dbReference type="RefSeq" id="WP_257594446.1">
    <property type="nucleotide sequence ID" value="NZ_JANKHH010000001.1"/>
</dbReference>
<sequence length="126" mass="13566">MHAGTTDHARTEVLALDFLAHDAALAMLGALDPARHGAAFLDVVHRLSLGRQDLAALELRVVRDLLLGDVDCATRQQGSTRSGCGQFRQGQFYRHGQALLLRSGRQVGSGSAPKTLPCRINKRPTA</sequence>
<keyword evidence="3" id="KW-1185">Reference proteome</keyword>
<evidence type="ECO:0000313" key="3">
    <source>
        <dbReference type="Proteomes" id="UP001206067"/>
    </source>
</evidence>
<proteinExistence type="predicted"/>
<comment type="caution">
    <text evidence="2">The sequence shown here is derived from an EMBL/GenBank/DDBJ whole genome shotgun (WGS) entry which is preliminary data.</text>
</comment>